<feature type="domain" description="AB hydrolase-1" evidence="1">
    <location>
        <begin position="14"/>
        <end position="130"/>
    </location>
</feature>
<protein>
    <submittedName>
        <fullName evidence="2">Soluble epoxide hydrolase</fullName>
    </submittedName>
</protein>
<evidence type="ECO:0000259" key="1">
    <source>
        <dbReference type="Pfam" id="PF00561"/>
    </source>
</evidence>
<dbReference type="PRINTS" id="PR00111">
    <property type="entry name" value="ABHYDROLASE"/>
</dbReference>
<dbReference type="InterPro" id="IPR000073">
    <property type="entry name" value="AB_hydrolase_1"/>
</dbReference>
<dbReference type="SUPFAM" id="SSF53474">
    <property type="entry name" value="alpha/beta-Hydrolases"/>
    <property type="match status" value="1"/>
</dbReference>
<dbReference type="Pfam" id="PF00561">
    <property type="entry name" value="Abhydrolase_1"/>
    <property type="match status" value="1"/>
</dbReference>
<accession>A0A224Z917</accession>
<organism evidence="2">
    <name type="scientific">Rhipicephalus zambeziensis</name>
    <dbReference type="NCBI Taxonomy" id="60191"/>
    <lineage>
        <taxon>Eukaryota</taxon>
        <taxon>Metazoa</taxon>
        <taxon>Ecdysozoa</taxon>
        <taxon>Arthropoda</taxon>
        <taxon>Chelicerata</taxon>
        <taxon>Arachnida</taxon>
        <taxon>Acari</taxon>
        <taxon>Parasitiformes</taxon>
        <taxon>Ixodida</taxon>
        <taxon>Ixodoidea</taxon>
        <taxon>Ixodidae</taxon>
        <taxon>Rhipicephalinae</taxon>
        <taxon>Rhipicephalus</taxon>
        <taxon>Rhipicephalus</taxon>
    </lineage>
</organism>
<proteinExistence type="predicted"/>
<sequence>MEIGCKKSTNRTMLLMLHGFLDFWYTWNRLIANLSDEYCIVVPDMRGYGNTTRPNDFAAYLMTALVEDGKRLLLVLNPNNTRKVVLIGHDWGGMISFCFSTLYEKMINKMVIINGMHPMAFAKQLLRSIRQMRMSWYLLPFRHPVGPEQYLIMDDLKFFDKVHRGFTSEEEDAHKYMFSQPGTAITTLRIN</sequence>
<dbReference type="InterPro" id="IPR029058">
    <property type="entry name" value="AB_hydrolase_fold"/>
</dbReference>
<dbReference type="Gene3D" id="3.40.50.1820">
    <property type="entry name" value="alpha/beta hydrolase"/>
    <property type="match status" value="1"/>
</dbReference>
<reference evidence="2" key="1">
    <citation type="journal article" date="2017" name="Parasit. Vectors">
        <title>Sialotranscriptomics of Rhipicephalus zambeziensis reveals intricate expression profiles of secretory proteins and suggests tight temporal transcriptional regulation during blood-feeding.</title>
        <authorList>
            <person name="de Castro M.H."/>
            <person name="de Klerk D."/>
            <person name="Pienaar R."/>
            <person name="Rees D.J.G."/>
            <person name="Mans B.J."/>
        </authorList>
    </citation>
    <scope>NUCLEOTIDE SEQUENCE</scope>
    <source>
        <tissue evidence="2">Salivary glands</tissue>
    </source>
</reference>
<evidence type="ECO:0000313" key="2">
    <source>
        <dbReference type="EMBL" id="MAA23080.1"/>
    </source>
</evidence>
<dbReference type="GO" id="GO:0004301">
    <property type="term" value="F:epoxide hydrolase activity"/>
    <property type="evidence" value="ECO:0007669"/>
    <property type="project" value="UniProtKB-ARBA"/>
</dbReference>
<dbReference type="EMBL" id="GFPF01011934">
    <property type="protein sequence ID" value="MAA23080.1"/>
    <property type="molecule type" value="Transcribed_RNA"/>
</dbReference>
<dbReference type="AlphaFoldDB" id="A0A224Z917"/>
<dbReference type="PANTHER" id="PTHR43329">
    <property type="entry name" value="EPOXIDE HYDROLASE"/>
    <property type="match status" value="1"/>
</dbReference>
<keyword evidence="2" id="KW-0378">Hydrolase</keyword>
<name>A0A224Z917_9ACAR</name>